<protein>
    <recommendedName>
        <fullName evidence="2">Myb/SANT-like domain-containing protein</fullName>
    </recommendedName>
</protein>
<evidence type="ECO:0000256" key="1">
    <source>
        <dbReference type="SAM" id="MobiDB-lite"/>
    </source>
</evidence>
<evidence type="ECO:0000259" key="2">
    <source>
        <dbReference type="Pfam" id="PF12776"/>
    </source>
</evidence>
<sequence length="342" mass="39274">MMTARGSPRLSLLKKAVERDRASPPTGSVTKRRRGSPKEDRAQWNASLEKDLVDLLREHDTPEHKGQNGWSSEAWNTIVKKFHRKNPYARYEKKKIQEKEKELKREYKMIKEIRKQSSVSWDDQQCKILADPPLWKNIIISHPKAGKFKTKAFPLFEALGELHDGQTAEGTYNFTSIESSHCSTQSQLENLGGAGENQGETSADGENLGGERVQIDEDVEEVYVQENIAMEPQQTQPNLATVPSRNGEEKEPKRWRGANGDVAAMMEKYLEIRAKQVEDERNKPRVVDEYSIKNCIDLLKTMDITPEEEVKAFRVFKIPENQEIFMSARPETALMWLRAEME</sequence>
<feature type="region of interest" description="Disordered" evidence="1">
    <location>
        <begin position="183"/>
        <end position="211"/>
    </location>
</feature>
<dbReference type="EMBL" id="LT934113">
    <property type="protein sequence ID" value="VAH30066.1"/>
    <property type="molecule type" value="Genomic_DNA"/>
</dbReference>
<dbReference type="Proteomes" id="UP000324705">
    <property type="component" value="Chromosome 2A"/>
</dbReference>
<dbReference type="Pfam" id="PF12776">
    <property type="entry name" value="Myb_DNA-bind_3"/>
    <property type="match status" value="1"/>
</dbReference>
<name>A0A9R1R6H1_TRITD</name>
<dbReference type="InterPro" id="IPR024752">
    <property type="entry name" value="Myb/SANT-like_dom"/>
</dbReference>
<accession>A0A9R1R6H1</accession>
<reference evidence="3 4" key="1">
    <citation type="submission" date="2017-09" db="EMBL/GenBank/DDBJ databases">
        <authorList>
            <consortium name="International Durum Wheat Genome Sequencing Consortium (IDWGSC)"/>
            <person name="Milanesi L."/>
        </authorList>
    </citation>
    <scope>NUCLEOTIDE SEQUENCE [LARGE SCALE GENOMIC DNA]</scope>
    <source>
        <strain evidence="4">cv. Svevo</strain>
    </source>
</reference>
<proteinExistence type="predicted"/>
<organism evidence="3 4">
    <name type="scientific">Triticum turgidum subsp. durum</name>
    <name type="common">Durum wheat</name>
    <name type="synonym">Triticum durum</name>
    <dbReference type="NCBI Taxonomy" id="4567"/>
    <lineage>
        <taxon>Eukaryota</taxon>
        <taxon>Viridiplantae</taxon>
        <taxon>Streptophyta</taxon>
        <taxon>Embryophyta</taxon>
        <taxon>Tracheophyta</taxon>
        <taxon>Spermatophyta</taxon>
        <taxon>Magnoliopsida</taxon>
        <taxon>Liliopsida</taxon>
        <taxon>Poales</taxon>
        <taxon>Poaceae</taxon>
        <taxon>BOP clade</taxon>
        <taxon>Pooideae</taxon>
        <taxon>Triticodae</taxon>
        <taxon>Triticeae</taxon>
        <taxon>Triticinae</taxon>
        <taxon>Triticum</taxon>
    </lineage>
</organism>
<evidence type="ECO:0000313" key="3">
    <source>
        <dbReference type="EMBL" id="VAH30066.1"/>
    </source>
</evidence>
<feature type="domain" description="Myb/SANT-like" evidence="2">
    <location>
        <begin position="43"/>
        <end position="137"/>
    </location>
</feature>
<dbReference type="PANTHER" id="PTHR46934:SF12">
    <property type="entry name" value="MYB_SANT-LIKE DOMAIN-CONTAINING PROTEIN"/>
    <property type="match status" value="1"/>
</dbReference>
<dbReference type="Gramene" id="TRITD2Av1G112780.1">
    <property type="protein sequence ID" value="TRITD2Av1G112780.1"/>
    <property type="gene ID" value="TRITD2Av1G112780"/>
</dbReference>
<dbReference type="AlphaFoldDB" id="A0A9R1R6H1"/>
<keyword evidence="4" id="KW-1185">Reference proteome</keyword>
<dbReference type="OMA" id="RETFICT"/>
<dbReference type="PANTHER" id="PTHR46934">
    <property type="entry name" value="MYB_DNA-BIND_3 DOMAIN-CONTAINING PROTEIN-RELATED"/>
    <property type="match status" value="1"/>
</dbReference>
<evidence type="ECO:0000313" key="4">
    <source>
        <dbReference type="Proteomes" id="UP000324705"/>
    </source>
</evidence>
<feature type="compositionally biased region" description="Basic and acidic residues" evidence="1">
    <location>
        <begin position="36"/>
        <end position="45"/>
    </location>
</feature>
<gene>
    <name evidence="3" type="ORF">TRITD_2Av1G112780</name>
</gene>
<feature type="region of interest" description="Disordered" evidence="1">
    <location>
        <begin position="1"/>
        <end position="45"/>
    </location>
</feature>